<name>A0A1L8DWQ1_9DIPT</name>
<evidence type="ECO:0000256" key="7">
    <source>
        <dbReference type="SAM" id="MobiDB-lite"/>
    </source>
</evidence>
<dbReference type="InterPro" id="IPR028941">
    <property type="entry name" value="WHIM2_dom"/>
</dbReference>
<evidence type="ECO:0000256" key="3">
    <source>
        <dbReference type="ARBA" id="ARBA00022771"/>
    </source>
</evidence>
<feature type="compositionally biased region" description="Low complexity" evidence="7">
    <location>
        <begin position="1508"/>
        <end position="1520"/>
    </location>
</feature>
<feature type="region of interest" description="Disordered" evidence="7">
    <location>
        <begin position="2056"/>
        <end position="2078"/>
    </location>
</feature>
<evidence type="ECO:0000256" key="1">
    <source>
        <dbReference type="ARBA" id="ARBA00004123"/>
    </source>
</evidence>
<evidence type="ECO:0000259" key="8">
    <source>
        <dbReference type="PROSITE" id="PS50016"/>
    </source>
</evidence>
<dbReference type="GO" id="GO:0006357">
    <property type="term" value="P:regulation of transcription by RNA polymerase II"/>
    <property type="evidence" value="ECO:0007669"/>
    <property type="project" value="InterPro"/>
</dbReference>
<dbReference type="GO" id="GO:0016589">
    <property type="term" value="C:NURF complex"/>
    <property type="evidence" value="ECO:0007669"/>
    <property type="project" value="InterPro"/>
</dbReference>
<dbReference type="InterPro" id="IPR019787">
    <property type="entry name" value="Znf_PHD-finger"/>
</dbReference>
<feature type="compositionally biased region" description="Acidic residues" evidence="7">
    <location>
        <begin position="2126"/>
        <end position="2138"/>
    </location>
</feature>
<dbReference type="GO" id="GO:0000978">
    <property type="term" value="F:RNA polymerase II cis-regulatory region sequence-specific DNA binding"/>
    <property type="evidence" value="ECO:0007669"/>
    <property type="project" value="TreeGrafter"/>
</dbReference>
<feature type="region of interest" description="Disordered" evidence="7">
    <location>
        <begin position="2192"/>
        <end position="2336"/>
    </location>
</feature>
<comment type="subcellular location">
    <subcellularLocation>
        <location evidence="1">Nucleus</location>
    </subcellularLocation>
</comment>
<feature type="domain" description="DDT" evidence="9">
    <location>
        <begin position="191"/>
        <end position="251"/>
    </location>
</feature>
<dbReference type="SUPFAM" id="SSF57903">
    <property type="entry name" value="FYVE/PHD zinc finger"/>
    <property type="match status" value="1"/>
</dbReference>
<evidence type="ECO:0000259" key="9">
    <source>
        <dbReference type="PROSITE" id="PS50827"/>
    </source>
</evidence>
<dbReference type="PANTHER" id="PTHR45975:SF2">
    <property type="entry name" value="NUCLEOSOME-REMODELING FACTOR SUBUNIT BPTF"/>
    <property type="match status" value="1"/>
</dbReference>
<dbReference type="InterPro" id="IPR019786">
    <property type="entry name" value="Zinc_finger_PHD-type_CS"/>
</dbReference>
<accession>A0A1L8DWQ1</accession>
<evidence type="ECO:0000313" key="10">
    <source>
        <dbReference type="EMBL" id="JAV10871.1"/>
    </source>
</evidence>
<dbReference type="InterPro" id="IPR038028">
    <property type="entry name" value="BPTF"/>
</dbReference>
<dbReference type="EMBL" id="GFDF01003213">
    <property type="protein sequence ID" value="JAV10871.1"/>
    <property type="molecule type" value="Transcribed_RNA"/>
</dbReference>
<dbReference type="PANTHER" id="PTHR45975">
    <property type="entry name" value="NUCLEOSOME-REMODELING FACTOR SUBUNIT BPTF"/>
    <property type="match status" value="1"/>
</dbReference>
<feature type="compositionally biased region" description="Low complexity" evidence="7">
    <location>
        <begin position="1951"/>
        <end position="1967"/>
    </location>
</feature>
<dbReference type="Gene3D" id="3.30.40.10">
    <property type="entry name" value="Zinc/RING finger domain, C3HC4 (zinc finger)"/>
    <property type="match status" value="1"/>
</dbReference>
<dbReference type="SMART" id="SM00571">
    <property type="entry name" value="DDT"/>
    <property type="match status" value="1"/>
</dbReference>
<reference evidence="10" key="1">
    <citation type="submission" date="2016-12" db="EMBL/GenBank/DDBJ databases">
        <title>An insight into the sialome and mialome of the sand fly, Nyssomyia neivai.</title>
        <authorList>
            <person name="Sebastian V."/>
            <person name="Goulart T.M."/>
            <person name="Oliveira W."/>
            <person name="Calvo E."/>
            <person name="Oliveira L.F."/>
            <person name="Pinto M.C."/>
            <person name="Rosselino A.M."/>
            <person name="Ribeiro J.M."/>
        </authorList>
    </citation>
    <scope>NUCLEOTIDE SEQUENCE</scope>
</reference>
<feature type="compositionally biased region" description="Polar residues" evidence="7">
    <location>
        <begin position="39"/>
        <end position="59"/>
    </location>
</feature>
<dbReference type="CDD" id="cd15559">
    <property type="entry name" value="PHD1_BPTF"/>
    <property type="match status" value="1"/>
</dbReference>
<feature type="compositionally biased region" description="Acidic residues" evidence="7">
    <location>
        <begin position="131"/>
        <end position="142"/>
    </location>
</feature>
<feature type="region of interest" description="Disordered" evidence="7">
    <location>
        <begin position="1933"/>
        <end position="1970"/>
    </location>
</feature>
<feature type="region of interest" description="Disordered" evidence="7">
    <location>
        <begin position="1077"/>
        <end position="1185"/>
    </location>
</feature>
<sequence>MTGRGGKRRGRPPKTPVVERQSKFQYHLMKKPKYLLNKGSDSQMSTPSASRASSPQGSDGSRRSTFRASSSKARRSRGGGNSGKRGPSSTTTAYPRKGYESEYHYGSDFGDSTDKSDADDDPLLMSRSETDSLDDVDHESDSDFSLSSFSTNSNNLRRGPRPPSPEPLWLQARDLPTLELPATSDDLLVPQHYALKVASIYEVMRRFRNLVRLSPFRIEDFCAALMCDEQSNLLAEIHMMLLKAILREEDSQATHFGPLDQKDSINISIYLMDTFTWPEIMRKYVESDGNFDRNVLNILTTKEYPFCNVDDRMMVLQFLIDQFLITTPVRDDMLQEGPIHYDDHCRICHRLGDLLCCETCPAVFHLECVDPPLVDVPTEDWQCSICKTHKVSGVMDCVSTQEKQGILCRQEHLGFDRHGRKYWFIARRVFVENEEGTEVWYYSTQKQFERLLGRLDEGELEAALCGELREHKDEIVRQMQLTETLTNQNKGTKKSYLEIENATIDKEPNQENGDEDVAASESNSTDMEIDGECTNNNGAKKVATRPKVPDLGKNGKNHVDDVDTNRITRHRLSQIASGTLYFKLGMENSFRTYVNQFTTNINALNKPQRNEERDKKRHLSHKFSLTQASEFKWIGAVSATQLNIVTTLRATFLALEQNISAPYLHPNWVNIRKSWVSAVANCNQPVEFSRALIVLQACMKNVVFANVWHEQLGHLKLYRITSGEREEKKKLEKREKREMADEEERNRMTYNFVKYSLGLKHQVWKQKGEEYRIHGQWSWIWMSYSRRLNHYYAPAREYNVPEKIVTRVTLGDGSEKILELDPKANAFLTSTSLANPLNSCIPDELKGAQVHPIAQTFDSIDISQALTSGRILYPKIAKKSSLDDLLQRRLQLRDNEERTMTKGADIETSPNIPKHTIPTPKLGIIPDLGIVKQNNAVQKAGSDALNNLSKRIEVVRTLYGQMNRAAKIFKCYGQECNSASNVNLTKPNMCYSPLCMQKDRVRRELLALMRRVQGNVANSVKKSSILEQKLTEGKLDESFEDEDYQTMIKKSLDTAVQAIRDYDEECVQNCINQQIPGEPSVKKEDVKNEVAKEDTKVEKMDVDEVTVGEEPASTENGESDAKKPKLEEESDQNSNSTDATTSKEDDKSGECPPKRPSRGRPPRISRNVTTTTTTTSTRTTTRYVDGNLSSYHAEASIKTQTVENQEGVRSVTTINSLSGKTNYVEHQNRRFATTKTVKKEEVTKVEKEYGPNGIERVYTTKSARGRIYLKRHEVPEAKQKPKPVSIKYPVTGNFLTKKGTRSILVLSKHELLKLGRSGGRNAVMGFHQITKNNTSVWPYPCSRPLFRTCWVYRTINVRTLSAIALQLRIMWTSLRWDDMITKPPTTDGKHQITTETEIMSLELLKHRYLGKFMERTQYLRRKVVIPLELPKAVREVTSIRSGLRKRKRAESPQQTEPQVTEEWVDEEKLDLWEIKQYGERQEKANALPVTRQSTGKLPPARQMDIQHSNTSSSSGGTKTIIVSSNATPEEIKAKMEEQLRIQRAAHNQKRALELKSQGGSISTGRVISKRNILVKQADGTTKIVQQQIVKQPETQKVQIIRTPDGKVCVKGLQPGQQLYQLPDGKIQVVSSPVSNNASGAKPKTLIAKALQATSGASGSSTITRHQVAPKVAVQKASPVQGKPIGQKIQVTSNQLISQGGVVKQVIPATQAGTAVQKIITSTGQIVTSTTQPQQQKIVTSSNLQQLLSQSAGQKLVLSQGQGGQRILITPAGQQIAQPQQQQQIIVPQSPQQQQHIVINQGKVQQVLGGAQQQIIVGGQRILLNPGQRIVQQGQPVQLQLQTTTQVQASPTQQQPAVASPPTAVLATPQQQQQIVIQNSNLAQQFATGKLQLATINGQQVLLRPLANNQAQIVAHVKPHDAATTSTTQVVVSSSPQLPTVATPTTTPQKVPAPISPQTPTTSSAQSSGIVSPSIEHSLLKGQPPGTVIKCVTAQVIQTPAGPRIVLQGLANNDFTPQQLSLVQQQVKQQLLKAQESSGKQGVLGPTKIYLAVQPATQHGQPPPLAPVQSKTDISSQHQSTSSQVVQLKSGMQVQKIVLNGAGINTDLKKGIIQKVLTGKVQKIEQQEDDDDFVNDNDNPEGQSTTDAGDDEGFVITPDYIQQTIKNALKQENLNPEIEEKLLNLQRYQERQMKHETTPSHTIVMREPSPYDDIPSPPPRRKRRSSLSQDDEEWVLETPRRRAQKTPGTPSTSSERKFSESATLSTGHPVTPYVGSKLRSHLNSENKIPSACATSPTSIHKSRPLQRRELVTKREFEIKKEATATNADSSLPPKGTS</sequence>
<feature type="region of interest" description="Disordered" evidence="7">
    <location>
        <begin position="1491"/>
        <end position="1520"/>
    </location>
</feature>
<evidence type="ECO:0000256" key="5">
    <source>
        <dbReference type="ARBA" id="ARBA00023242"/>
    </source>
</evidence>
<dbReference type="InterPro" id="IPR011011">
    <property type="entry name" value="Znf_FYVE_PHD"/>
</dbReference>
<dbReference type="PROSITE" id="PS50827">
    <property type="entry name" value="DDT"/>
    <property type="match status" value="1"/>
</dbReference>
<feature type="compositionally biased region" description="Polar residues" evidence="7">
    <location>
        <begin position="2280"/>
        <end position="2298"/>
    </location>
</feature>
<evidence type="ECO:0000256" key="2">
    <source>
        <dbReference type="ARBA" id="ARBA00022723"/>
    </source>
</evidence>
<keyword evidence="4" id="KW-0862">Zinc</keyword>
<feature type="region of interest" description="Disordered" evidence="7">
    <location>
        <begin position="502"/>
        <end position="561"/>
    </location>
</feature>
<feature type="region of interest" description="Disordered" evidence="7">
    <location>
        <begin position="1440"/>
        <end position="1462"/>
    </location>
</feature>
<evidence type="ECO:0000256" key="4">
    <source>
        <dbReference type="ARBA" id="ARBA00022833"/>
    </source>
</evidence>
<keyword evidence="5" id="KW-0539">Nucleus</keyword>
<protein>
    <submittedName>
        <fullName evidence="10">Putative nucleosome remodeling factor subunit</fullName>
    </submittedName>
</protein>
<dbReference type="GO" id="GO:0008270">
    <property type="term" value="F:zinc ion binding"/>
    <property type="evidence" value="ECO:0007669"/>
    <property type="project" value="UniProtKB-KW"/>
</dbReference>
<dbReference type="InterPro" id="IPR001965">
    <property type="entry name" value="Znf_PHD"/>
</dbReference>
<dbReference type="PROSITE" id="PS50016">
    <property type="entry name" value="ZF_PHD_2"/>
    <property type="match status" value="1"/>
</dbReference>
<dbReference type="Pfam" id="PF02791">
    <property type="entry name" value="DDT"/>
    <property type="match status" value="1"/>
</dbReference>
<keyword evidence="2" id="KW-0479">Metal-binding</keyword>
<feature type="compositionally biased region" description="Polar residues" evidence="7">
    <location>
        <begin position="2322"/>
        <end position="2336"/>
    </location>
</feature>
<feature type="compositionally biased region" description="Basic and acidic residues" evidence="7">
    <location>
        <begin position="2305"/>
        <end position="2321"/>
    </location>
</feature>
<dbReference type="Pfam" id="PF15613">
    <property type="entry name" value="WSD"/>
    <property type="match status" value="1"/>
</dbReference>
<feature type="compositionally biased region" description="Low complexity" evidence="7">
    <location>
        <begin position="1164"/>
        <end position="1182"/>
    </location>
</feature>
<feature type="compositionally biased region" description="Basic and acidic residues" evidence="7">
    <location>
        <begin position="1141"/>
        <end position="1153"/>
    </location>
</feature>
<keyword evidence="3 6" id="KW-0863">Zinc-finger</keyword>
<evidence type="ECO:0000256" key="6">
    <source>
        <dbReference type="PROSITE-ProRule" id="PRU00146"/>
    </source>
</evidence>
<feature type="compositionally biased region" description="Low complexity" evidence="7">
    <location>
        <begin position="143"/>
        <end position="156"/>
    </location>
</feature>
<feature type="domain" description="PHD-type" evidence="8">
    <location>
        <begin position="342"/>
        <end position="389"/>
    </location>
</feature>
<feature type="region of interest" description="Disordered" evidence="7">
    <location>
        <begin position="2126"/>
        <end position="2153"/>
    </location>
</feature>
<feature type="region of interest" description="Disordered" evidence="7">
    <location>
        <begin position="1"/>
        <end position="167"/>
    </location>
</feature>
<feature type="compositionally biased region" description="Basic and acidic residues" evidence="7">
    <location>
        <begin position="1080"/>
        <end position="1102"/>
    </location>
</feature>
<proteinExistence type="predicted"/>
<organism evidence="10">
    <name type="scientific">Nyssomyia neivai</name>
    <dbReference type="NCBI Taxonomy" id="330878"/>
    <lineage>
        <taxon>Eukaryota</taxon>
        <taxon>Metazoa</taxon>
        <taxon>Ecdysozoa</taxon>
        <taxon>Arthropoda</taxon>
        <taxon>Hexapoda</taxon>
        <taxon>Insecta</taxon>
        <taxon>Pterygota</taxon>
        <taxon>Neoptera</taxon>
        <taxon>Endopterygota</taxon>
        <taxon>Diptera</taxon>
        <taxon>Nematocera</taxon>
        <taxon>Psychodoidea</taxon>
        <taxon>Psychodidae</taxon>
        <taxon>Nyssomyia</taxon>
    </lineage>
</organism>
<dbReference type="InterPro" id="IPR013083">
    <property type="entry name" value="Znf_RING/FYVE/PHD"/>
</dbReference>
<dbReference type="InterPro" id="IPR018501">
    <property type="entry name" value="DDT_dom"/>
</dbReference>
<dbReference type="PROSITE" id="PS01359">
    <property type="entry name" value="ZF_PHD_1"/>
    <property type="match status" value="1"/>
</dbReference>
<feature type="compositionally biased region" description="Basic residues" evidence="7">
    <location>
        <begin position="1"/>
        <end position="12"/>
    </location>
</feature>
<dbReference type="Pfam" id="PF00628">
    <property type="entry name" value="PHD"/>
    <property type="match status" value="1"/>
</dbReference>
<dbReference type="SMART" id="SM00249">
    <property type="entry name" value="PHD"/>
    <property type="match status" value="1"/>
</dbReference>